<feature type="non-terminal residue" evidence="1">
    <location>
        <position position="1"/>
    </location>
</feature>
<comment type="caution">
    <text evidence="1">The sequence shown here is derived from an EMBL/GenBank/DDBJ whole genome shotgun (WGS) entry which is preliminary data.</text>
</comment>
<proteinExistence type="predicted"/>
<reference evidence="2" key="1">
    <citation type="submission" date="2022-10" db="EMBL/GenBank/DDBJ databases">
        <title>Genome assembly of Pristionchus species.</title>
        <authorList>
            <person name="Yoshida K."/>
            <person name="Sommer R.J."/>
        </authorList>
    </citation>
    <scope>NUCLEOTIDE SEQUENCE [LARGE SCALE GENOMIC DNA]</scope>
    <source>
        <strain evidence="2">RS5460</strain>
    </source>
</reference>
<gene>
    <name evidence="1" type="ORF">PMAYCL1PPCAC_03848</name>
</gene>
<sequence>HSLTSPGLRVRMQNEETTKPCQAICTIFRHFQKAIPAEQLSRMSVQPVPFHMKRLAVLFVALSTSVGQIIQSNPCRCPYTDGGAPLNMAVPEQPVSTCILRDYSQILQCSGKITLMDTKTRTKYESLKCTGGKWFGVEANGTLTDLGLPSPTVMCGKTEPPICPHLPSREGLKYVGSTNSLRRYTCAGEALAKLTLDGGRTVVTKYIECNATYYRAVSSNFEYWEFPTTAINDFSCRDYGQMNKAASIPNLLNAFMRDGAIRCNKGNYLHQVHFFDKSNTLKMLTTYTDALPETPIATTEGGGAWRLGTGVSGVQLTSFRCAPTPPTVGTCGAVDFAPGNVEFNPFSMKYFCWDKQNEEMEVITPSTAFYGTVLKCVSGQWKFTGTDTVDIPAGSKVTCKPYQKAILPPFSPSVPLIPVWRTAEGLTQWTCIDSMITLDIEYHPEQGKRQPIHAPYLEANNTFYRVSSSVGTSMVNPGKIKSISCTDMGPKHSVCSDPLDVGGIRKANVYECMKGFYLYSISYIADGQEATLNGQYSNFKSIECTPSGWTLKGIIQTGQVSSGLAVSSVSCYDVAHDSTETACAALNVTFENYKLAFDYFTKVFSCSSGEIMGYTLNGVRTTDTGRKMYCGTDPSGKPTWKWSYTDGTGEAAI</sequence>
<organism evidence="1 2">
    <name type="scientific">Pristionchus mayeri</name>
    <dbReference type="NCBI Taxonomy" id="1317129"/>
    <lineage>
        <taxon>Eukaryota</taxon>
        <taxon>Metazoa</taxon>
        <taxon>Ecdysozoa</taxon>
        <taxon>Nematoda</taxon>
        <taxon>Chromadorea</taxon>
        <taxon>Rhabditida</taxon>
        <taxon>Rhabditina</taxon>
        <taxon>Diplogasteromorpha</taxon>
        <taxon>Diplogasteroidea</taxon>
        <taxon>Neodiplogasteridae</taxon>
        <taxon>Pristionchus</taxon>
    </lineage>
</organism>
<evidence type="ECO:0000313" key="2">
    <source>
        <dbReference type="Proteomes" id="UP001328107"/>
    </source>
</evidence>
<accession>A0AAN4Z3Q8</accession>
<dbReference type="AlphaFoldDB" id="A0AAN4Z3Q8"/>
<name>A0AAN4Z3Q8_9BILA</name>
<evidence type="ECO:0000313" key="1">
    <source>
        <dbReference type="EMBL" id="GMR33653.1"/>
    </source>
</evidence>
<dbReference type="EMBL" id="BTRK01000001">
    <property type="protein sequence ID" value="GMR33653.1"/>
    <property type="molecule type" value="Genomic_DNA"/>
</dbReference>
<dbReference type="Proteomes" id="UP001328107">
    <property type="component" value="Unassembled WGS sequence"/>
</dbReference>
<keyword evidence="2" id="KW-1185">Reference proteome</keyword>
<feature type="non-terminal residue" evidence="1">
    <location>
        <position position="653"/>
    </location>
</feature>
<protein>
    <submittedName>
        <fullName evidence="1">Uncharacterized protein</fullName>
    </submittedName>
</protein>